<dbReference type="GO" id="GO:0004674">
    <property type="term" value="F:protein serine/threonine kinase activity"/>
    <property type="evidence" value="ECO:0000318"/>
    <property type="project" value="GO_Central"/>
</dbReference>
<gene>
    <name evidence="12 13" type="primary">LOC116410375</name>
</gene>
<name>A0A8J1JHU8_XENTR</name>
<dbReference type="KEGG" id="xtr:116410375"/>
<dbReference type="InterPro" id="IPR011009">
    <property type="entry name" value="Kinase-like_dom_sf"/>
</dbReference>
<evidence type="ECO:0000256" key="3">
    <source>
        <dbReference type="ARBA" id="ARBA00022679"/>
    </source>
</evidence>
<reference evidence="12" key="1">
    <citation type="submission" date="2025-08" db="UniProtKB">
        <authorList>
            <consortium name="RefSeq"/>
        </authorList>
    </citation>
    <scope>IDENTIFICATION</scope>
    <source>
        <strain evidence="12">Nigerian</strain>
        <tissue evidence="12">Liver and blood</tissue>
    </source>
</reference>
<dbReference type="RefSeq" id="XP_031756590.1">
    <property type="nucleotide sequence ID" value="XM_031900730.1"/>
</dbReference>
<dbReference type="InterPro" id="IPR000719">
    <property type="entry name" value="Prot_kinase_dom"/>
</dbReference>
<dbReference type="GO" id="GO:0005524">
    <property type="term" value="F:ATP binding"/>
    <property type="evidence" value="ECO:0007669"/>
    <property type="project" value="UniProtKB-UniRule"/>
</dbReference>
<dbReference type="SMART" id="SM00220">
    <property type="entry name" value="S_TKc"/>
    <property type="match status" value="1"/>
</dbReference>
<evidence type="ECO:0000313" key="13">
    <source>
        <dbReference type="Xenbase" id="XB-GENE-29096063"/>
    </source>
</evidence>
<dbReference type="Gene3D" id="3.30.200.20">
    <property type="entry name" value="Phosphorylase Kinase, domain 1"/>
    <property type="match status" value="1"/>
</dbReference>
<keyword evidence="6 7" id="KW-0067">ATP-binding</keyword>
<dbReference type="InterPro" id="IPR017441">
    <property type="entry name" value="Protein_kinase_ATP_BS"/>
</dbReference>
<dbReference type="PROSITE" id="PS00108">
    <property type="entry name" value="PROTEIN_KINASE_ST"/>
    <property type="match status" value="1"/>
</dbReference>
<keyword evidence="3" id="KW-0808">Transferase</keyword>
<dbReference type="Gene3D" id="1.10.510.10">
    <property type="entry name" value="Transferase(Phosphotransferase) domain 1"/>
    <property type="match status" value="1"/>
</dbReference>
<dbReference type="OrthoDB" id="6513151at2759"/>
<keyword evidence="5" id="KW-0418">Kinase</keyword>
<feature type="compositionally biased region" description="Basic and acidic residues" evidence="8">
    <location>
        <begin position="464"/>
        <end position="488"/>
    </location>
</feature>
<dbReference type="Proteomes" id="UP000008143">
    <property type="component" value="Chromosome 4"/>
</dbReference>
<evidence type="ECO:0000256" key="8">
    <source>
        <dbReference type="SAM" id="MobiDB-lite"/>
    </source>
</evidence>
<dbReference type="GO" id="GO:0005737">
    <property type="term" value="C:cytoplasm"/>
    <property type="evidence" value="ECO:0000318"/>
    <property type="project" value="GO_Central"/>
</dbReference>
<feature type="compositionally biased region" description="Basic and acidic residues" evidence="8">
    <location>
        <begin position="497"/>
        <end position="513"/>
    </location>
</feature>
<feature type="binding site" evidence="7">
    <location>
        <position position="175"/>
    </location>
    <ligand>
        <name>ATP</name>
        <dbReference type="ChEBI" id="CHEBI:30616"/>
    </ligand>
</feature>
<dbReference type="GO" id="GO:0005634">
    <property type="term" value="C:nucleus"/>
    <property type="evidence" value="ECO:0000318"/>
    <property type="project" value="GO_Central"/>
</dbReference>
<feature type="domain" description="Protein kinase" evidence="9">
    <location>
        <begin position="146"/>
        <end position="391"/>
    </location>
</feature>
<feature type="domain" description="AGC-kinase C-terminal" evidence="10">
    <location>
        <begin position="392"/>
        <end position="458"/>
    </location>
</feature>
<feature type="region of interest" description="Disordered" evidence="8">
    <location>
        <begin position="456"/>
        <end position="513"/>
    </location>
</feature>
<proteinExistence type="predicted"/>
<evidence type="ECO:0000256" key="5">
    <source>
        <dbReference type="ARBA" id="ARBA00022777"/>
    </source>
</evidence>
<evidence type="ECO:0000256" key="4">
    <source>
        <dbReference type="ARBA" id="ARBA00022741"/>
    </source>
</evidence>
<feature type="compositionally biased region" description="Basic residues" evidence="8">
    <location>
        <begin position="9"/>
        <end position="18"/>
    </location>
</feature>
<organism evidence="11 12">
    <name type="scientific">Xenopus tropicalis</name>
    <name type="common">Western clawed frog</name>
    <name type="synonym">Silurana tropicalis</name>
    <dbReference type="NCBI Taxonomy" id="8364"/>
    <lineage>
        <taxon>Eukaryota</taxon>
        <taxon>Metazoa</taxon>
        <taxon>Chordata</taxon>
        <taxon>Craniata</taxon>
        <taxon>Vertebrata</taxon>
        <taxon>Euteleostomi</taxon>
        <taxon>Amphibia</taxon>
        <taxon>Batrachia</taxon>
        <taxon>Anura</taxon>
        <taxon>Pipoidea</taxon>
        <taxon>Pipidae</taxon>
        <taxon>Xenopodinae</taxon>
        <taxon>Xenopus</taxon>
        <taxon>Silurana</taxon>
    </lineage>
</organism>
<feature type="region of interest" description="Disordered" evidence="8">
    <location>
        <begin position="1"/>
        <end position="134"/>
    </location>
</feature>
<evidence type="ECO:0000259" key="9">
    <source>
        <dbReference type="PROSITE" id="PS50011"/>
    </source>
</evidence>
<sequence length="513" mass="58175">MSSTEKNKILKTKKKRKRSNEDDLQRSAKKVKGKNNNDEQSSPANQPLPKAGGKKRLRDNEEPQDEIKRRKVENEGNIEKTPATQPDAGIHGKKRCRSSDEGIAWKQVKKMKSPACQPGPSHCPTEQPKEPAEECSSYSPISIERFFFHQHLGSGSYGKVMLAMDSVTSQYIAIKTLKKRKLLEEDEREFIMVEHQILQIANECKFLTGLYAAFHNKDYVFYAMEYLPGGSLGELLSARGPLNIETVRFIAAELICGISFLHSKGIVHRDLKPENILLDSVGHIKIADFGLALENMFEGQTATEYAGTPGYIAPEMTGKKKYNASVDWWSYGIILYEMVTGKMPFQSIPKGEIKCLRTLKGDIKDLITKLLRKDPAGRLTDASSMKAHPFFNPIVWEDLEAGRMEPPFSMPRVMITEEVLPHEQVLCSEEEKSPIAKKDQSLFKGFTYVSPCWRASSAPTTEQQIEKKKEEREKEKEKEKEKEEKEQDPYENLAVQDKAEQVETLDPMRLEGA</sequence>
<dbReference type="Xenbase" id="XB-GENE-29096063">
    <property type="gene designation" value="LOC116410375"/>
</dbReference>
<dbReference type="SUPFAM" id="SSF56112">
    <property type="entry name" value="Protein kinase-like (PK-like)"/>
    <property type="match status" value="1"/>
</dbReference>
<keyword evidence="2" id="KW-0597">Phosphoprotein</keyword>
<dbReference type="OMA" id="CWRASSA"/>
<dbReference type="PROSITE" id="PS00107">
    <property type="entry name" value="PROTEIN_KINASE_ATP"/>
    <property type="match status" value="1"/>
</dbReference>
<evidence type="ECO:0000256" key="1">
    <source>
        <dbReference type="ARBA" id="ARBA00022527"/>
    </source>
</evidence>
<dbReference type="InterPro" id="IPR008271">
    <property type="entry name" value="Ser/Thr_kinase_AS"/>
</dbReference>
<evidence type="ECO:0000256" key="7">
    <source>
        <dbReference type="PROSITE-ProRule" id="PRU10141"/>
    </source>
</evidence>
<feature type="compositionally biased region" description="Basic and acidic residues" evidence="8">
    <location>
        <begin position="58"/>
        <end position="78"/>
    </location>
</feature>
<accession>A0A8J1JHU8</accession>
<keyword evidence="11" id="KW-1185">Reference proteome</keyword>
<dbReference type="PANTHER" id="PTHR24351">
    <property type="entry name" value="RIBOSOMAL PROTEIN S6 KINASE"/>
    <property type="match status" value="1"/>
</dbReference>
<dbReference type="InterPro" id="IPR000961">
    <property type="entry name" value="AGC-kinase_C"/>
</dbReference>
<keyword evidence="1" id="KW-0723">Serine/threonine-protein kinase</keyword>
<dbReference type="PROSITE" id="PS51285">
    <property type="entry name" value="AGC_KINASE_CTER"/>
    <property type="match status" value="1"/>
</dbReference>
<evidence type="ECO:0000313" key="12">
    <source>
        <dbReference type="RefSeq" id="XP_031756590.1"/>
    </source>
</evidence>
<dbReference type="GeneID" id="116410375"/>
<dbReference type="AGR" id="Xenbase:XB-GENE-29096063"/>
<protein>
    <submittedName>
        <fullName evidence="12">Protein kinase C delta type-like</fullName>
    </submittedName>
</protein>
<evidence type="ECO:0000259" key="10">
    <source>
        <dbReference type="PROSITE" id="PS51285"/>
    </source>
</evidence>
<evidence type="ECO:0000256" key="6">
    <source>
        <dbReference type="ARBA" id="ARBA00022840"/>
    </source>
</evidence>
<evidence type="ECO:0000256" key="2">
    <source>
        <dbReference type="ARBA" id="ARBA00022553"/>
    </source>
</evidence>
<evidence type="ECO:0000313" key="11">
    <source>
        <dbReference type="Proteomes" id="UP000008143"/>
    </source>
</evidence>
<dbReference type="PROSITE" id="PS50011">
    <property type="entry name" value="PROTEIN_KINASE_DOM"/>
    <property type="match status" value="1"/>
</dbReference>
<dbReference type="Pfam" id="PF00069">
    <property type="entry name" value="Pkinase"/>
    <property type="match status" value="1"/>
</dbReference>
<keyword evidence="4 7" id="KW-0547">Nucleotide-binding</keyword>
<dbReference type="AlphaFoldDB" id="A0A8J1JHU8"/>